<evidence type="ECO:0000256" key="2">
    <source>
        <dbReference type="ARBA" id="ARBA00009354"/>
    </source>
</evidence>
<organism evidence="8 9">
    <name type="scientific">Protea cynaroides</name>
    <dbReference type="NCBI Taxonomy" id="273540"/>
    <lineage>
        <taxon>Eukaryota</taxon>
        <taxon>Viridiplantae</taxon>
        <taxon>Streptophyta</taxon>
        <taxon>Embryophyta</taxon>
        <taxon>Tracheophyta</taxon>
        <taxon>Spermatophyta</taxon>
        <taxon>Magnoliopsida</taxon>
        <taxon>Proteales</taxon>
        <taxon>Proteaceae</taxon>
        <taxon>Protea</taxon>
    </lineage>
</organism>
<evidence type="ECO:0000256" key="6">
    <source>
        <dbReference type="ARBA" id="ARBA00023163"/>
    </source>
</evidence>
<dbReference type="PANTHER" id="PTHR48249:SF3">
    <property type="entry name" value="MEDIATOR OF RNA POLYMERASE II TRANSCRIPTION SUBUNIT 13"/>
    <property type="match status" value="1"/>
</dbReference>
<name>A0A9Q0KT04_9MAGN</name>
<dbReference type="PANTHER" id="PTHR48249">
    <property type="entry name" value="MEDIATOR OF RNA POLYMERASE II TRANSCRIPTION SUBUNIT 13"/>
    <property type="match status" value="1"/>
</dbReference>
<evidence type="ECO:0000313" key="8">
    <source>
        <dbReference type="EMBL" id="KAJ4976166.1"/>
    </source>
</evidence>
<dbReference type="GO" id="GO:0045944">
    <property type="term" value="P:positive regulation of transcription by RNA polymerase II"/>
    <property type="evidence" value="ECO:0007669"/>
    <property type="project" value="TreeGrafter"/>
</dbReference>
<evidence type="ECO:0000256" key="7">
    <source>
        <dbReference type="ARBA" id="ARBA00023242"/>
    </source>
</evidence>
<evidence type="ECO:0000256" key="1">
    <source>
        <dbReference type="ARBA" id="ARBA00004123"/>
    </source>
</evidence>
<dbReference type="GO" id="GO:0003713">
    <property type="term" value="F:transcription coactivator activity"/>
    <property type="evidence" value="ECO:0007669"/>
    <property type="project" value="TreeGrafter"/>
</dbReference>
<sequence length="128" mass="14847">MRYLSPTPLQLPTCLIADLHLWPIFYMVKAQLFHYAMDSWCQKRISRGSIKYGRGLCSEIRDFEIETRLILESVAPELQALSWMTVSPAYLDRRTALPFHCDLLLRLQGCFIMPMRGSLSSLKSYKSI</sequence>
<dbReference type="GO" id="GO:0016592">
    <property type="term" value="C:mediator complex"/>
    <property type="evidence" value="ECO:0007669"/>
    <property type="project" value="TreeGrafter"/>
</dbReference>
<proteinExistence type="inferred from homology"/>
<evidence type="ECO:0000256" key="3">
    <source>
        <dbReference type="ARBA" id="ARBA00019618"/>
    </source>
</evidence>
<comment type="subcellular location">
    <subcellularLocation>
        <location evidence="1">Nucleus</location>
    </subcellularLocation>
</comment>
<comment type="similarity">
    <text evidence="2">Belongs to the Mediator complex subunit 13 family.</text>
</comment>
<dbReference type="Proteomes" id="UP001141806">
    <property type="component" value="Unassembled WGS sequence"/>
</dbReference>
<gene>
    <name evidence="8" type="ORF">NE237_001272</name>
</gene>
<keyword evidence="9" id="KW-1185">Reference proteome</keyword>
<keyword evidence="5" id="KW-0805">Transcription regulation</keyword>
<comment type="caution">
    <text evidence="8">The sequence shown here is derived from an EMBL/GenBank/DDBJ whole genome shotgun (WGS) entry which is preliminary data.</text>
</comment>
<evidence type="ECO:0000256" key="4">
    <source>
        <dbReference type="ARBA" id="ARBA00022491"/>
    </source>
</evidence>
<dbReference type="OrthoDB" id="103819at2759"/>
<dbReference type="InterPro" id="IPR051139">
    <property type="entry name" value="Mediator_complx_sub13"/>
</dbReference>
<dbReference type="EMBL" id="JAMYWD010000003">
    <property type="protein sequence ID" value="KAJ4976166.1"/>
    <property type="molecule type" value="Genomic_DNA"/>
</dbReference>
<accession>A0A9Q0KT04</accession>
<keyword evidence="7" id="KW-0539">Nucleus</keyword>
<dbReference type="AlphaFoldDB" id="A0A9Q0KT04"/>
<keyword evidence="6" id="KW-0804">Transcription</keyword>
<protein>
    <recommendedName>
        <fullName evidence="3">Mediator of RNA polymerase II transcription subunit 13</fullName>
    </recommendedName>
</protein>
<evidence type="ECO:0000313" key="9">
    <source>
        <dbReference type="Proteomes" id="UP001141806"/>
    </source>
</evidence>
<evidence type="ECO:0000256" key="5">
    <source>
        <dbReference type="ARBA" id="ARBA00023015"/>
    </source>
</evidence>
<keyword evidence="4" id="KW-0678">Repressor</keyword>
<reference evidence="8" key="1">
    <citation type="journal article" date="2023" name="Plant J.">
        <title>The genome of the king protea, Protea cynaroides.</title>
        <authorList>
            <person name="Chang J."/>
            <person name="Duong T.A."/>
            <person name="Schoeman C."/>
            <person name="Ma X."/>
            <person name="Roodt D."/>
            <person name="Barker N."/>
            <person name="Li Z."/>
            <person name="Van de Peer Y."/>
            <person name="Mizrachi E."/>
        </authorList>
    </citation>
    <scope>NUCLEOTIDE SEQUENCE</scope>
    <source>
        <tissue evidence="8">Young leaves</tissue>
    </source>
</reference>